<keyword evidence="2" id="KW-0804">Transcription</keyword>
<dbReference type="SMART" id="SM00342">
    <property type="entry name" value="HTH_ARAC"/>
    <property type="match status" value="1"/>
</dbReference>
<sequence length="306" mass="34046">MPGRQSRIVKLIERLAPNEGYTASMLDGVSFVRANRSLGRTPVLYEPSIVLVCQGRKRGFLGDEIFLYDTNHYLVLSVPLPFSTETEATPEEPFLAVTLRLDASVTADLVLSVDRPCRKAPVTPRGIYSTPLNDRLSNTLLRLLEALGSPLEARIVAPLVVHEIFFLVLTGEQGDAMRASLATTGYFSQIARALRRIHSDYDKRIDVDSLSNEIGMSVPTFHRHFKAVTHTTPMQYLKSTRLHQARLLMIRTGLTAAAASATVGYESPSQFSREFKRAFGRSPTEEVDQMKMAFSWSASTLEAEPQ</sequence>
<dbReference type="Pfam" id="PF12833">
    <property type="entry name" value="HTH_18"/>
    <property type="match status" value="1"/>
</dbReference>
<proteinExistence type="predicted"/>
<dbReference type="Proteomes" id="UP000826462">
    <property type="component" value="Chromosome 2"/>
</dbReference>
<keyword evidence="1" id="KW-0805">Transcription regulation</keyword>
<dbReference type="InterPro" id="IPR018060">
    <property type="entry name" value="HTH_AraC"/>
</dbReference>
<accession>A0ABX8US96</accession>
<name>A0ABX8US96_9BURK</name>
<dbReference type="Gene3D" id="1.10.10.60">
    <property type="entry name" value="Homeodomain-like"/>
    <property type="match status" value="1"/>
</dbReference>
<evidence type="ECO:0000313" key="5">
    <source>
        <dbReference type="Proteomes" id="UP000826462"/>
    </source>
</evidence>
<evidence type="ECO:0000256" key="1">
    <source>
        <dbReference type="ARBA" id="ARBA00023015"/>
    </source>
</evidence>
<organism evidence="4 5">
    <name type="scientific">Paraburkholderia edwinii</name>
    <dbReference type="NCBI Taxonomy" id="2861782"/>
    <lineage>
        <taxon>Bacteria</taxon>
        <taxon>Pseudomonadati</taxon>
        <taxon>Pseudomonadota</taxon>
        <taxon>Betaproteobacteria</taxon>
        <taxon>Burkholderiales</taxon>
        <taxon>Burkholderiaceae</taxon>
        <taxon>Paraburkholderia</taxon>
    </lineage>
</organism>
<gene>
    <name evidence="4" type="ORF">KZJ38_33525</name>
</gene>
<dbReference type="InterPro" id="IPR009057">
    <property type="entry name" value="Homeodomain-like_sf"/>
</dbReference>
<evidence type="ECO:0000256" key="2">
    <source>
        <dbReference type="ARBA" id="ARBA00023163"/>
    </source>
</evidence>
<keyword evidence="5" id="KW-1185">Reference proteome</keyword>
<dbReference type="PANTHER" id="PTHR43436">
    <property type="entry name" value="ARAC-FAMILY TRANSCRIPTIONAL REGULATOR"/>
    <property type="match status" value="1"/>
</dbReference>
<dbReference type="Pfam" id="PF06719">
    <property type="entry name" value="AraC_N"/>
    <property type="match status" value="1"/>
</dbReference>
<evidence type="ECO:0000313" key="4">
    <source>
        <dbReference type="EMBL" id="QYD71883.1"/>
    </source>
</evidence>
<dbReference type="InterPro" id="IPR009594">
    <property type="entry name" value="Tscrpt_reg_HTH_AraC_N"/>
</dbReference>
<feature type="domain" description="HTH araC/xylS-type" evidence="3">
    <location>
        <begin position="191"/>
        <end position="289"/>
    </location>
</feature>
<evidence type="ECO:0000259" key="3">
    <source>
        <dbReference type="PROSITE" id="PS01124"/>
    </source>
</evidence>
<protein>
    <submittedName>
        <fullName evidence="4">AraC family transcriptional regulator</fullName>
    </submittedName>
</protein>
<dbReference type="SUPFAM" id="SSF46689">
    <property type="entry name" value="Homeodomain-like"/>
    <property type="match status" value="2"/>
</dbReference>
<dbReference type="PROSITE" id="PS01124">
    <property type="entry name" value="HTH_ARAC_FAMILY_2"/>
    <property type="match status" value="1"/>
</dbReference>
<dbReference type="EMBL" id="CP080096">
    <property type="protein sequence ID" value="QYD71883.1"/>
    <property type="molecule type" value="Genomic_DNA"/>
</dbReference>
<dbReference type="RefSeq" id="WP_219801312.1">
    <property type="nucleotide sequence ID" value="NZ_CP080096.1"/>
</dbReference>
<dbReference type="PANTHER" id="PTHR43436:SF2">
    <property type="entry name" value="ARAC_XYLS FAMILY TRANSCRIPTIONAL REGULATOR"/>
    <property type="match status" value="1"/>
</dbReference>
<reference evidence="4 5" key="1">
    <citation type="submission" date="2021-07" db="EMBL/GenBank/DDBJ databases">
        <title>Paraburkholderia edwinii protects Aspergillus sp. from phenazines by acting as a toxin sponge.</title>
        <authorList>
            <person name="Dahlstrom K.M."/>
            <person name="Newman D.K."/>
        </authorList>
    </citation>
    <scope>NUCLEOTIDE SEQUENCE [LARGE SCALE GENOMIC DNA]</scope>
    <source>
        <strain evidence="4 5">Pe01</strain>
    </source>
</reference>